<reference evidence="3" key="1">
    <citation type="submission" date="2023-10" db="EMBL/GenBank/DDBJ databases">
        <title>Genome assembly of Pristionchus species.</title>
        <authorList>
            <person name="Yoshida K."/>
            <person name="Sommer R.J."/>
        </authorList>
    </citation>
    <scope>NUCLEOTIDE SEQUENCE</scope>
    <source>
        <strain evidence="3">RS0144</strain>
    </source>
</reference>
<dbReference type="InterPro" id="IPR006573">
    <property type="entry name" value="NHR_dom"/>
</dbReference>
<evidence type="ECO:0000259" key="2">
    <source>
        <dbReference type="PROSITE" id="PS51065"/>
    </source>
</evidence>
<gene>
    <name evidence="3" type="ORF">PENTCL1PPCAC_10780</name>
    <name evidence="4" type="ORF">PENTCL1PPCAC_30750</name>
</gene>
<evidence type="ECO:0000256" key="1">
    <source>
        <dbReference type="SAM" id="Phobius"/>
    </source>
</evidence>
<protein>
    <recommendedName>
        <fullName evidence="2">NHR domain-containing protein</fullName>
    </recommendedName>
</protein>
<dbReference type="SMART" id="SM00588">
    <property type="entry name" value="NEUZ"/>
    <property type="match status" value="1"/>
</dbReference>
<accession>A0AAV5T8E6</accession>
<dbReference type="Gene3D" id="2.60.120.920">
    <property type="match status" value="1"/>
</dbReference>
<feature type="transmembrane region" description="Helical" evidence="1">
    <location>
        <begin position="199"/>
        <end position="220"/>
    </location>
</feature>
<organism evidence="3 5">
    <name type="scientific">Pristionchus entomophagus</name>
    <dbReference type="NCBI Taxonomy" id="358040"/>
    <lineage>
        <taxon>Eukaryota</taxon>
        <taxon>Metazoa</taxon>
        <taxon>Ecdysozoa</taxon>
        <taxon>Nematoda</taxon>
        <taxon>Chromadorea</taxon>
        <taxon>Rhabditida</taxon>
        <taxon>Rhabditina</taxon>
        <taxon>Diplogasteromorpha</taxon>
        <taxon>Diplogasteroidea</taxon>
        <taxon>Neodiplogasteridae</taxon>
        <taxon>Pristionchus</taxon>
    </lineage>
</organism>
<feature type="non-terminal residue" evidence="3">
    <location>
        <position position="1"/>
    </location>
</feature>
<keyword evidence="1" id="KW-0472">Membrane</keyword>
<name>A0AAV5T8E6_9BILA</name>
<dbReference type="PROSITE" id="PS51065">
    <property type="entry name" value="NHR"/>
    <property type="match status" value="1"/>
</dbReference>
<evidence type="ECO:0000313" key="4">
    <source>
        <dbReference type="EMBL" id="GMT08576.1"/>
    </source>
</evidence>
<dbReference type="Pfam" id="PF07177">
    <property type="entry name" value="Neuralized"/>
    <property type="match status" value="1"/>
</dbReference>
<feature type="domain" description="NHR" evidence="2">
    <location>
        <begin position="12"/>
        <end position="161"/>
    </location>
</feature>
<evidence type="ECO:0000313" key="3">
    <source>
        <dbReference type="EMBL" id="GMS88605.1"/>
    </source>
</evidence>
<feature type="transmembrane region" description="Helical" evidence="1">
    <location>
        <begin position="232"/>
        <end position="253"/>
    </location>
</feature>
<evidence type="ECO:0000313" key="5">
    <source>
        <dbReference type="Proteomes" id="UP001432027"/>
    </source>
</evidence>
<keyword evidence="5" id="KW-1185">Reference proteome</keyword>
<keyword evidence="1" id="KW-1133">Transmembrane helix</keyword>
<dbReference type="PANTHER" id="PTHR12429">
    <property type="entry name" value="NEURALIZED"/>
    <property type="match status" value="1"/>
</dbReference>
<sequence length="274" mass="31114">VSCLNFESLSGTEIIYDWHGNNLRLSPDKTRAMKMLGFRNAIAFSSRPVSIEERVCIRLTEVDMSGSSMMRIGMSKVDPSLLRFVIPSFSHVNGFVVGSVSDTSIREGGIIEIYLRGDGVLSYSTDGVHHIFICGSPFRNEPIWLVFELHSRVRAVEFHSPSIQSFASCLSIFSYVTATFPNDWRTNLDDRLYRICRSWLEILCLFLLGIAIYNVCFNPLARLMHENVAKVISSILLAFTTGFATIVFIAPYVHHPLRQFFNRLTDRIFPPRGF</sequence>
<dbReference type="PANTHER" id="PTHR12429:SF6">
    <property type="entry name" value="PROTEIN NEURALIZED"/>
    <property type="match status" value="1"/>
</dbReference>
<dbReference type="EMBL" id="BTSX01000123">
    <property type="protein sequence ID" value="GMT08576.1"/>
    <property type="molecule type" value="Genomic_DNA"/>
</dbReference>
<keyword evidence="1" id="KW-0812">Transmembrane</keyword>
<proteinExistence type="predicted"/>
<dbReference type="EMBL" id="BTSX01000003">
    <property type="protein sequence ID" value="GMS88605.1"/>
    <property type="molecule type" value="Genomic_DNA"/>
</dbReference>
<dbReference type="AlphaFoldDB" id="A0AAV5T8E6"/>
<dbReference type="InterPro" id="IPR043136">
    <property type="entry name" value="B30.2/SPRY_sf"/>
</dbReference>
<dbReference type="Proteomes" id="UP001432027">
    <property type="component" value="Unassembled WGS sequence"/>
</dbReference>
<dbReference type="InterPro" id="IPR037962">
    <property type="entry name" value="Neuralized"/>
</dbReference>
<dbReference type="GO" id="GO:0061630">
    <property type="term" value="F:ubiquitin protein ligase activity"/>
    <property type="evidence" value="ECO:0007669"/>
    <property type="project" value="TreeGrafter"/>
</dbReference>
<comment type="caution">
    <text evidence="3">The sequence shown here is derived from an EMBL/GenBank/DDBJ whole genome shotgun (WGS) entry which is preliminary data.</text>
</comment>